<evidence type="ECO:0000256" key="1">
    <source>
        <dbReference type="ARBA" id="ARBA00003989"/>
    </source>
</evidence>
<dbReference type="InterPro" id="IPR005534">
    <property type="entry name" value="Curli_assmbl/transp-comp_CsgG"/>
</dbReference>
<evidence type="ECO:0000256" key="5">
    <source>
        <dbReference type="ARBA" id="ARBA00022729"/>
    </source>
</evidence>
<evidence type="ECO:0000256" key="2">
    <source>
        <dbReference type="ARBA" id="ARBA00008899"/>
    </source>
</evidence>
<proteinExistence type="inferred from homology"/>
<evidence type="ECO:0000313" key="10">
    <source>
        <dbReference type="EMBL" id="KZN35111.1"/>
    </source>
</evidence>
<dbReference type="AlphaFoldDB" id="A0A166VZX7"/>
<keyword evidence="6" id="KW-0472">Membrane</keyword>
<keyword evidence="7" id="KW-0564">Palmitate</keyword>
<sequence>MRSLAVFFIVLFLCGCSQMQAVIPPAQSLPQELSESHDFQALKALPKPLGRIPVAVYSFRDQTGQYKPKDNVSSFSTAVTQGANSILTQALHETDWFIPVEREGLQNLLTERKITRAAMSDEQKNTSQLPPLTMAKIIFEGGIISYDSNVKTGGLGMEYFGIGASELYREDVISIYLRAVDVRTGQVLLSVATTKKVLSMEVRAGFFRYVSYKRLAEAEAGYSDNEPMHICVTQAIEKALTMLVEQGIEKGVWSAKSTTASASQGGRGA</sequence>
<dbReference type="GO" id="GO:0030288">
    <property type="term" value="C:outer membrane-bounded periplasmic space"/>
    <property type="evidence" value="ECO:0007669"/>
    <property type="project" value="InterPro"/>
</dbReference>
<accession>A0A166VZX7</accession>
<dbReference type="PATRIC" id="fig|1365250.3.peg.3406"/>
<evidence type="ECO:0000256" key="6">
    <source>
        <dbReference type="ARBA" id="ARBA00023136"/>
    </source>
</evidence>
<protein>
    <recommendedName>
        <fullName evidence="3">Curli production assembly/transport component CsgG</fullName>
    </recommendedName>
</protein>
<evidence type="ECO:0000256" key="4">
    <source>
        <dbReference type="ARBA" id="ARBA00022475"/>
    </source>
</evidence>
<keyword evidence="8" id="KW-0449">Lipoprotein</keyword>
<dbReference type="PANTHER" id="PTHR41164">
    <property type="entry name" value="CURLI PRODUCTION ASSEMBLY/TRANSPORT COMPONENT CSGG"/>
    <property type="match status" value="1"/>
</dbReference>
<keyword evidence="11" id="KW-1185">Reference proteome</keyword>
<dbReference type="Gene3D" id="3.40.50.10610">
    <property type="entry name" value="ABC-type transport auxiliary lipoprotein component"/>
    <property type="match status" value="1"/>
</dbReference>
<dbReference type="Pfam" id="PF03783">
    <property type="entry name" value="CsgG"/>
    <property type="match status" value="1"/>
</dbReference>
<feature type="signal peptide" evidence="9">
    <location>
        <begin position="1"/>
        <end position="21"/>
    </location>
</feature>
<dbReference type="PANTHER" id="PTHR41164:SF1">
    <property type="entry name" value="CURLI PRODUCTION ASSEMBLY_TRANSPORT COMPONENT CSGG"/>
    <property type="match status" value="1"/>
</dbReference>
<organism evidence="10 11">
    <name type="scientific">Pseudoalteromonas luteoviolacea DSM 6061</name>
    <dbReference type="NCBI Taxonomy" id="1365250"/>
    <lineage>
        <taxon>Bacteria</taxon>
        <taxon>Pseudomonadati</taxon>
        <taxon>Pseudomonadota</taxon>
        <taxon>Gammaproteobacteria</taxon>
        <taxon>Alteromonadales</taxon>
        <taxon>Pseudoalteromonadaceae</taxon>
        <taxon>Pseudoalteromonas</taxon>
    </lineage>
</organism>
<dbReference type="EMBL" id="AUYB01000114">
    <property type="protein sequence ID" value="KZN35111.1"/>
    <property type="molecule type" value="Genomic_DNA"/>
</dbReference>
<name>A0A166VZX7_9GAMM</name>
<dbReference type="STRING" id="43657.S4054249_03965"/>
<evidence type="ECO:0000256" key="7">
    <source>
        <dbReference type="ARBA" id="ARBA00023139"/>
    </source>
</evidence>
<feature type="chain" id="PRO_5007881491" description="Curli production assembly/transport component CsgG" evidence="9">
    <location>
        <begin position="22"/>
        <end position="269"/>
    </location>
</feature>
<dbReference type="GeneID" id="57364564"/>
<comment type="caution">
    <text evidence="10">The sequence shown here is derived from an EMBL/GenBank/DDBJ whole genome shotgun (WGS) entry which is preliminary data.</text>
</comment>
<evidence type="ECO:0000313" key="11">
    <source>
        <dbReference type="Proteomes" id="UP000076643"/>
    </source>
</evidence>
<comment type="similarity">
    <text evidence="2">Belongs to the CsgG family.</text>
</comment>
<keyword evidence="4" id="KW-1003">Cell membrane</keyword>
<keyword evidence="5 9" id="KW-0732">Signal</keyword>
<dbReference type="Proteomes" id="UP000076643">
    <property type="component" value="Unassembled WGS sequence"/>
</dbReference>
<dbReference type="RefSeq" id="WP_185843665.1">
    <property type="nucleotide sequence ID" value="NZ_AQHB01000013.1"/>
</dbReference>
<evidence type="ECO:0000256" key="3">
    <source>
        <dbReference type="ARBA" id="ARBA00014028"/>
    </source>
</evidence>
<dbReference type="PROSITE" id="PS51257">
    <property type="entry name" value="PROKAR_LIPOPROTEIN"/>
    <property type="match status" value="1"/>
</dbReference>
<evidence type="ECO:0000256" key="9">
    <source>
        <dbReference type="SAM" id="SignalP"/>
    </source>
</evidence>
<evidence type="ECO:0000256" key="8">
    <source>
        <dbReference type="ARBA" id="ARBA00023288"/>
    </source>
</evidence>
<reference evidence="10 11" key="1">
    <citation type="submission" date="2013-07" db="EMBL/GenBank/DDBJ databases">
        <title>Comparative Genomic and Metabolomic Analysis of Twelve Strains of Pseudoalteromonas luteoviolacea.</title>
        <authorList>
            <person name="Vynne N.G."/>
            <person name="Mansson M."/>
            <person name="Gram L."/>
        </authorList>
    </citation>
    <scope>NUCLEOTIDE SEQUENCE [LARGE SCALE GENOMIC DNA]</scope>
    <source>
        <strain evidence="10 11">DSM 6061</strain>
    </source>
</reference>
<gene>
    <name evidence="10" type="ORF">N475_03165</name>
</gene>
<comment type="function">
    <text evidence="1">May be involved in the biogenesis of curli organelles.</text>
</comment>